<dbReference type="RefSeq" id="WP_122077801.1">
    <property type="nucleotide sequence ID" value="NZ_RFFL01000009.1"/>
</dbReference>
<gene>
    <name evidence="1" type="ORF">EA795_13335</name>
</gene>
<proteinExistence type="predicted"/>
<evidence type="ECO:0000313" key="1">
    <source>
        <dbReference type="EMBL" id="RMI00497.1"/>
    </source>
</evidence>
<reference evidence="1 2" key="1">
    <citation type="submission" date="2018-10" db="EMBL/GenBank/DDBJ databases">
        <title>Pseudomonas sp. GL14 genome.</title>
        <authorList>
            <person name="Peng J."/>
            <person name="Liu Z.-P."/>
        </authorList>
    </citation>
    <scope>NUCLEOTIDE SEQUENCE [LARGE SCALE GENOMIC DNA]</scope>
    <source>
        <strain evidence="1 2">GL14</strain>
    </source>
</reference>
<accession>A0ABX9V3W5</accession>
<keyword evidence="2" id="KW-1185">Reference proteome</keyword>
<protein>
    <submittedName>
        <fullName evidence="1">Uncharacterized protein</fullName>
    </submittedName>
</protein>
<dbReference type="Proteomes" id="UP000269134">
    <property type="component" value="Unassembled WGS sequence"/>
</dbReference>
<name>A0ABX9V3W5_9GAMM</name>
<comment type="caution">
    <text evidence="1">The sequence shown here is derived from an EMBL/GenBank/DDBJ whole genome shotgun (WGS) entry which is preliminary data.</text>
</comment>
<dbReference type="GeneID" id="84610020"/>
<organism evidence="1 2">
    <name type="scientific">Stutzerimonas nitrititolerans</name>
    <dbReference type="NCBI Taxonomy" id="2482751"/>
    <lineage>
        <taxon>Bacteria</taxon>
        <taxon>Pseudomonadati</taxon>
        <taxon>Pseudomonadota</taxon>
        <taxon>Gammaproteobacteria</taxon>
        <taxon>Pseudomonadales</taxon>
        <taxon>Pseudomonadaceae</taxon>
        <taxon>Stutzerimonas</taxon>
    </lineage>
</organism>
<evidence type="ECO:0000313" key="2">
    <source>
        <dbReference type="Proteomes" id="UP000269134"/>
    </source>
</evidence>
<dbReference type="EMBL" id="RFFL01000009">
    <property type="protein sequence ID" value="RMI00497.1"/>
    <property type="molecule type" value="Genomic_DNA"/>
</dbReference>
<sequence length="78" mass="8454">MASETGGPAFPCEGGNKFISGNEIRRTLPSSGMDLRDYFAAKAMQGWTANPLPNDSSIQEVAEWAYRQADAMLAARTK</sequence>